<protein>
    <submittedName>
        <fullName evidence="2">Uncharacterized protein</fullName>
    </submittedName>
</protein>
<dbReference type="Proteomes" id="UP001141806">
    <property type="component" value="Unassembled WGS sequence"/>
</dbReference>
<dbReference type="AlphaFoldDB" id="A0A9Q0R200"/>
<proteinExistence type="predicted"/>
<dbReference type="OrthoDB" id="1001765at2759"/>
<dbReference type="InterPro" id="IPR052965">
    <property type="entry name" value="Pigment-catalase-like"/>
</dbReference>
<organism evidence="2 3">
    <name type="scientific">Protea cynaroides</name>
    <dbReference type="NCBI Taxonomy" id="273540"/>
    <lineage>
        <taxon>Eukaryota</taxon>
        <taxon>Viridiplantae</taxon>
        <taxon>Streptophyta</taxon>
        <taxon>Embryophyta</taxon>
        <taxon>Tracheophyta</taxon>
        <taxon>Spermatophyta</taxon>
        <taxon>Magnoliopsida</taxon>
        <taxon>Proteales</taxon>
        <taxon>Proteaceae</taxon>
        <taxon>Protea</taxon>
    </lineage>
</organism>
<gene>
    <name evidence="2" type="ORF">NE237_010832</name>
</gene>
<evidence type="ECO:0000256" key="1">
    <source>
        <dbReference type="SAM" id="MobiDB-lite"/>
    </source>
</evidence>
<accession>A0A9Q0R200</accession>
<dbReference type="PANTHER" id="PTHR31694:SF12">
    <property type="entry name" value="DESICCATION-LIKE PROTEIN"/>
    <property type="match status" value="1"/>
</dbReference>
<feature type="region of interest" description="Disordered" evidence="1">
    <location>
        <begin position="1"/>
        <end position="48"/>
    </location>
</feature>
<feature type="compositionally biased region" description="Low complexity" evidence="1">
    <location>
        <begin position="21"/>
        <end position="37"/>
    </location>
</feature>
<dbReference type="PANTHER" id="PTHR31694">
    <property type="entry name" value="DESICCATION-LIKE PROTEIN"/>
    <property type="match status" value="1"/>
</dbReference>
<sequence>MHDQSTRKQPWQLRPVPSPSPSSSSPLFSSQSLPTPLHRAHRNSDKTLSLNPISSLRGALGYGLDSVAPNLTLGGPPPIGARKANLDPLIRDIITQFAYQEVGHLRFLVAGLLGVESAQDAVIRALLYQQAQLTFTNKISELRNQLGHAGIKDEGIIVPPNLGAEGKIAGNIIVGNEYSISYDRTPEEILRIVYGSGCLMERFGRIRAWFMDKTRSEHVLLGNIRGIGGVRVSVGIRDQLKPIKKRRSSLLKEQKQKLREEEGDIDSPVTKDARQLVQVLG</sequence>
<name>A0A9Q0R200_9MAGN</name>
<comment type="caution">
    <text evidence="2">The sequence shown here is derived from an EMBL/GenBank/DDBJ whole genome shotgun (WGS) entry which is preliminary data.</text>
</comment>
<evidence type="ECO:0000313" key="3">
    <source>
        <dbReference type="Proteomes" id="UP001141806"/>
    </source>
</evidence>
<reference evidence="2" key="1">
    <citation type="journal article" date="2023" name="Plant J.">
        <title>The genome of the king protea, Protea cynaroides.</title>
        <authorList>
            <person name="Chang J."/>
            <person name="Duong T.A."/>
            <person name="Schoeman C."/>
            <person name="Ma X."/>
            <person name="Roodt D."/>
            <person name="Barker N."/>
            <person name="Li Z."/>
            <person name="Van de Peer Y."/>
            <person name="Mizrachi E."/>
        </authorList>
    </citation>
    <scope>NUCLEOTIDE SEQUENCE</scope>
    <source>
        <tissue evidence="2">Young leaves</tissue>
    </source>
</reference>
<evidence type="ECO:0000313" key="2">
    <source>
        <dbReference type="EMBL" id="KAJ4980052.1"/>
    </source>
</evidence>
<dbReference type="EMBL" id="JAMYWD010000002">
    <property type="protein sequence ID" value="KAJ4980052.1"/>
    <property type="molecule type" value="Genomic_DNA"/>
</dbReference>
<keyword evidence="3" id="KW-1185">Reference proteome</keyword>